<evidence type="ECO:0000313" key="6">
    <source>
        <dbReference type="EMBL" id="MBF6296026.1"/>
    </source>
</evidence>
<accession>A0ABS0CHD3</accession>
<dbReference type="InterPro" id="IPR032808">
    <property type="entry name" value="DoxX"/>
</dbReference>
<dbReference type="RefSeq" id="WP_195127439.1">
    <property type="nucleotide sequence ID" value="NZ_JADLQX010000001.1"/>
</dbReference>
<proteinExistence type="predicted"/>
<name>A0ABS0CHD3_9NOCA</name>
<keyword evidence="2 5" id="KW-0812">Transmembrane</keyword>
<keyword evidence="3 5" id="KW-1133">Transmembrane helix</keyword>
<gene>
    <name evidence="6" type="ORF">IU459_00530</name>
</gene>
<dbReference type="Proteomes" id="UP000702209">
    <property type="component" value="Unassembled WGS sequence"/>
</dbReference>
<evidence type="ECO:0000256" key="4">
    <source>
        <dbReference type="ARBA" id="ARBA00023136"/>
    </source>
</evidence>
<evidence type="ECO:0000256" key="2">
    <source>
        <dbReference type="ARBA" id="ARBA00022692"/>
    </source>
</evidence>
<dbReference type="Pfam" id="PF13564">
    <property type="entry name" value="DoxX_2"/>
    <property type="match status" value="1"/>
</dbReference>
<protein>
    <submittedName>
        <fullName evidence="6">DoxX family protein</fullName>
    </submittedName>
</protein>
<evidence type="ECO:0000256" key="3">
    <source>
        <dbReference type="ARBA" id="ARBA00022989"/>
    </source>
</evidence>
<evidence type="ECO:0000256" key="5">
    <source>
        <dbReference type="SAM" id="Phobius"/>
    </source>
</evidence>
<evidence type="ECO:0000256" key="1">
    <source>
        <dbReference type="ARBA" id="ARBA00004141"/>
    </source>
</evidence>
<keyword evidence="4 5" id="KW-0472">Membrane</keyword>
<organism evidence="6 7">
    <name type="scientific">Nocardia amamiensis</name>
    <dbReference type="NCBI Taxonomy" id="404578"/>
    <lineage>
        <taxon>Bacteria</taxon>
        <taxon>Bacillati</taxon>
        <taxon>Actinomycetota</taxon>
        <taxon>Actinomycetes</taxon>
        <taxon>Mycobacteriales</taxon>
        <taxon>Nocardiaceae</taxon>
        <taxon>Nocardia</taxon>
    </lineage>
</organism>
<dbReference type="EMBL" id="JADLQX010000001">
    <property type="protein sequence ID" value="MBF6296026.1"/>
    <property type="molecule type" value="Genomic_DNA"/>
</dbReference>
<keyword evidence="7" id="KW-1185">Reference proteome</keyword>
<feature type="transmembrane region" description="Helical" evidence="5">
    <location>
        <begin position="62"/>
        <end position="84"/>
    </location>
</feature>
<comment type="subcellular location">
    <subcellularLocation>
        <location evidence="1">Membrane</location>
        <topology evidence="1">Multi-pass membrane protein</topology>
    </subcellularLocation>
</comment>
<reference evidence="6 7" key="1">
    <citation type="submission" date="2020-10" db="EMBL/GenBank/DDBJ databases">
        <title>Identification of Nocardia species via Next-generation sequencing and recognition of intraspecies genetic diversity.</title>
        <authorList>
            <person name="Li P."/>
            <person name="Li P."/>
            <person name="Lu B."/>
        </authorList>
    </citation>
    <scope>NUCLEOTIDE SEQUENCE [LARGE SCALE GENOMIC DNA]</scope>
    <source>
        <strain evidence="6 7">BJ06-0157</strain>
    </source>
</reference>
<feature type="transmembrane region" description="Helical" evidence="5">
    <location>
        <begin position="96"/>
        <end position="116"/>
    </location>
</feature>
<comment type="caution">
    <text evidence="6">The sequence shown here is derived from an EMBL/GenBank/DDBJ whole genome shotgun (WGS) entry which is preliminary data.</text>
</comment>
<evidence type="ECO:0000313" key="7">
    <source>
        <dbReference type="Proteomes" id="UP000702209"/>
    </source>
</evidence>
<sequence length="117" mass="11737">MNVASIVLALLLAVFFLLLGVSKVLAVGPMRERAAHAGFSVSAYRGIGALELAAALGLLGGIVWWPVGAAAGAGLVLLMAGAVVVHRRTGDGVREFAPAVGTGLMAVSYIVTVLGAL</sequence>